<gene>
    <name evidence="1" type="ORF">VSF3289_03688</name>
</gene>
<protein>
    <submittedName>
        <fullName evidence="1">Uncharacterized protein</fullName>
    </submittedName>
</protein>
<sequence>MEKIIFVTALLAASNVYAETPQDYLIKIVNDNNQVVYQTGFGAAMGIQAHSDITEKGTLIRECHKSDNKTKRILKSEPYYTGYSSEIDLIKGNVNIVVSSIDYSNYSKPNESIKCENTGQPKQLRARYSISYNTDLDTIQEFKLNSKYRLQVQSLDSI</sequence>
<organism evidence="1 2">
    <name type="scientific">Vibrio scophthalmi</name>
    <dbReference type="NCBI Taxonomy" id="45658"/>
    <lineage>
        <taxon>Bacteria</taxon>
        <taxon>Pseudomonadati</taxon>
        <taxon>Pseudomonadota</taxon>
        <taxon>Gammaproteobacteria</taxon>
        <taxon>Vibrionales</taxon>
        <taxon>Vibrionaceae</taxon>
        <taxon>Vibrio</taxon>
    </lineage>
</organism>
<name>A0A1E3WFF1_9VIBR</name>
<accession>A0A1E3WFF1</accession>
<dbReference type="AlphaFoldDB" id="A0A1E3WFF1"/>
<dbReference type="Proteomes" id="UP000095131">
    <property type="component" value="Unassembled WGS sequence"/>
</dbReference>
<comment type="caution">
    <text evidence="1">The sequence shown here is derived from an EMBL/GenBank/DDBJ whole genome shotgun (WGS) entry which is preliminary data.</text>
</comment>
<dbReference type="EMBL" id="MDCJ01000007">
    <property type="protein sequence ID" value="ODS04549.1"/>
    <property type="molecule type" value="Genomic_DNA"/>
</dbReference>
<dbReference type="RefSeq" id="WP_069447737.1">
    <property type="nucleotide sequence ID" value="NZ_MDCJ01000007.1"/>
</dbReference>
<proteinExistence type="predicted"/>
<reference evidence="1 2" key="1">
    <citation type="submission" date="2016-08" db="EMBL/GenBank/DDBJ databases">
        <title>Genome sequencing of Vibrio scophthalmi strain FP3289, an isolated from Paralichthys olivaceus.</title>
        <authorList>
            <person name="Han H.-J."/>
        </authorList>
    </citation>
    <scope>NUCLEOTIDE SEQUENCE [LARGE SCALE GENOMIC DNA]</scope>
    <source>
        <strain evidence="1 2">FP3289</strain>
    </source>
</reference>
<evidence type="ECO:0000313" key="2">
    <source>
        <dbReference type="Proteomes" id="UP000095131"/>
    </source>
</evidence>
<evidence type="ECO:0000313" key="1">
    <source>
        <dbReference type="EMBL" id="ODS04549.1"/>
    </source>
</evidence>